<evidence type="ECO:0000313" key="19">
    <source>
        <dbReference type="Proteomes" id="UP000813462"/>
    </source>
</evidence>
<feature type="binding site" description="axial binding residue" evidence="12">
    <location>
        <position position="278"/>
    </location>
    <ligand>
        <name>heme b</name>
        <dbReference type="ChEBI" id="CHEBI:60344"/>
        <label>1</label>
    </ligand>
    <ligandPart>
        <name>Fe</name>
        <dbReference type="ChEBI" id="CHEBI:18248"/>
    </ligandPart>
</feature>
<feature type="domain" description="DOMON" evidence="16">
    <location>
        <begin position="50"/>
        <end position="162"/>
    </location>
</feature>
<evidence type="ECO:0000256" key="8">
    <source>
        <dbReference type="ARBA" id="ARBA00022989"/>
    </source>
</evidence>
<dbReference type="PROSITE" id="PS50939">
    <property type="entry name" value="CYTOCHROME_B561"/>
    <property type="match status" value="1"/>
</dbReference>
<dbReference type="GO" id="GO:0016020">
    <property type="term" value="C:membrane"/>
    <property type="evidence" value="ECO:0007669"/>
    <property type="project" value="UniProtKB-SubCell"/>
</dbReference>
<evidence type="ECO:0000256" key="10">
    <source>
        <dbReference type="ARBA" id="ARBA00053871"/>
    </source>
</evidence>
<dbReference type="AlphaFoldDB" id="A0A978URX5"/>
<evidence type="ECO:0000256" key="15">
    <source>
        <dbReference type="SAM" id="SignalP"/>
    </source>
</evidence>
<evidence type="ECO:0000256" key="4">
    <source>
        <dbReference type="ARBA" id="ARBA00022692"/>
    </source>
</evidence>
<keyword evidence="6 15" id="KW-0732">Signal</keyword>
<proteinExistence type="predicted"/>
<dbReference type="InterPro" id="IPR017214">
    <property type="entry name" value="UCP037471"/>
</dbReference>
<organism evidence="18 19">
    <name type="scientific">Ziziphus jujuba var. spinosa</name>
    <dbReference type="NCBI Taxonomy" id="714518"/>
    <lineage>
        <taxon>Eukaryota</taxon>
        <taxon>Viridiplantae</taxon>
        <taxon>Streptophyta</taxon>
        <taxon>Embryophyta</taxon>
        <taxon>Tracheophyta</taxon>
        <taxon>Spermatophyta</taxon>
        <taxon>Magnoliopsida</taxon>
        <taxon>eudicotyledons</taxon>
        <taxon>Gunneridae</taxon>
        <taxon>Pentapetalae</taxon>
        <taxon>rosids</taxon>
        <taxon>fabids</taxon>
        <taxon>Rosales</taxon>
        <taxon>Rhamnaceae</taxon>
        <taxon>Paliureae</taxon>
        <taxon>Ziziphus</taxon>
    </lineage>
</organism>
<comment type="caution">
    <text evidence="18">The sequence shown here is derived from an EMBL/GenBank/DDBJ whole genome shotgun (WGS) entry which is preliminary data.</text>
</comment>
<evidence type="ECO:0000256" key="11">
    <source>
        <dbReference type="PIRNR" id="PIRNR037471"/>
    </source>
</evidence>
<dbReference type="Gene3D" id="1.20.120.1770">
    <property type="match status" value="1"/>
</dbReference>
<comment type="cofactor">
    <cofactor evidence="11">
        <name>heme b</name>
        <dbReference type="ChEBI" id="CHEBI:60344"/>
    </cofactor>
    <text evidence="11">Binds 2 heme b groups non-covalently.</text>
</comment>
<dbReference type="InterPro" id="IPR006593">
    <property type="entry name" value="Cyt_b561/ferric_Rdtase_TM"/>
</dbReference>
<dbReference type="CDD" id="cd09629">
    <property type="entry name" value="DOMON_CIL1_like"/>
    <property type="match status" value="1"/>
</dbReference>
<dbReference type="PANTHER" id="PTHR23130:SF195">
    <property type="entry name" value="CYTOCHROME B561 AND DOMON DOMAIN-CONTAINING PROTEIN"/>
    <property type="match status" value="1"/>
</dbReference>
<gene>
    <name evidence="18" type="ORF">FEM48_Zijuj09G0084600</name>
</gene>
<evidence type="ECO:0000256" key="14">
    <source>
        <dbReference type="SAM" id="Phobius"/>
    </source>
</evidence>
<evidence type="ECO:0000256" key="6">
    <source>
        <dbReference type="ARBA" id="ARBA00022729"/>
    </source>
</evidence>
<keyword evidence="7 11" id="KW-0249">Electron transport</keyword>
<dbReference type="Pfam" id="PF03188">
    <property type="entry name" value="Cytochrom_B561"/>
    <property type="match status" value="1"/>
</dbReference>
<feature type="binding site" description="axial binding residue" evidence="12">
    <location>
        <position position="245"/>
    </location>
    <ligand>
        <name>heme b</name>
        <dbReference type="ChEBI" id="CHEBI:60344"/>
        <label>1</label>
    </ligand>
    <ligandPart>
        <name>Fe</name>
        <dbReference type="ChEBI" id="CHEBI:18248"/>
    </ligandPart>
</feature>
<dbReference type="SMART" id="SM00665">
    <property type="entry name" value="B561"/>
    <property type="match status" value="1"/>
</dbReference>
<accession>A0A978URX5</accession>
<protein>
    <recommendedName>
        <fullName evidence="11">Cytochrome b561 and DOMON domain-containing protein</fullName>
    </recommendedName>
</protein>
<reference evidence="18" key="1">
    <citation type="journal article" date="2021" name="Front. Plant Sci.">
        <title>Chromosome-Scale Genome Assembly for Chinese Sour Jujube and Insights Into Its Genome Evolution and Domestication Signature.</title>
        <authorList>
            <person name="Shen L.-Y."/>
            <person name="Luo H."/>
            <person name="Wang X.-L."/>
            <person name="Wang X.-M."/>
            <person name="Qiu X.-J."/>
            <person name="Liu H."/>
            <person name="Zhou S.-S."/>
            <person name="Jia K.-H."/>
            <person name="Nie S."/>
            <person name="Bao Y.-T."/>
            <person name="Zhang R.-G."/>
            <person name="Yun Q.-Z."/>
            <person name="Chai Y.-H."/>
            <person name="Lu J.-Y."/>
            <person name="Li Y."/>
            <person name="Zhao S.-W."/>
            <person name="Mao J.-F."/>
            <person name="Jia S.-G."/>
            <person name="Mao Y.-M."/>
        </authorList>
    </citation>
    <scope>NUCLEOTIDE SEQUENCE</scope>
    <source>
        <strain evidence="18">AT0</strain>
        <tissue evidence="18">Leaf</tissue>
    </source>
</reference>
<comment type="function">
    <text evidence="10">May act as a catecholamine-responsive trans-membrane electron transporter.</text>
</comment>
<dbReference type="GO" id="GO:0046872">
    <property type="term" value="F:metal ion binding"/>
    <property type="evidence" value="ECO:0007669"/>
    <property type="project" value="UniProtKB-KW"/>
</dbReference>
<evidence type="ECO:0000256" key="12">
    <source>
        <dbReference type="PIRSR" id="PIRSR037471-1"/>
    </source>
</evidence>
<dbReference type="PROSITE" id="PS50836">
    <property type="entry name" value="DOMON"/>
    <property type="match status" value="1"/>
</dbReference>
<feature type="transmembrane region" description="Helical" evidence="14">
    <location>
        <begin position="240"/>
        <end position="261"/>
    </location>
</feature>
<feature type="domain" description="Cytochrome b561" evidence="17">
    <location>
        <begin position="176"/>
        <end position="372"/>
    </location>
</feature>
<evidence type="ECO:0000313" key="18">
    <source>
        <dbReference type="EMBL" id="KAH7517625.1"/>
    </source>
</evidence>
<feature type="transmembrane region" description="Helical" evidence="14">
    <location>
        <begin position="210"/>
        <end position="228"/>
    </location>
</feature>
<dbReference type="InterPro" id="IPR005018">
    <property type="entry name" value="DOMON_domain"/>
</dbReference>
<evidence type="ECO:0000256" key="3">
    <source>
        <dbReference type="ARBA" id="ARBA00022617"/>
    </source>
</evidence>
<keyword evidence="2 11" id="KW-0813">Transport</keyword>
<dbReference type="FunFam" id="1.20.120.1770:FF:000007">
    <property type="entry name" value="Cytochrome b561 and DOMON domain-containing protein"/>
    <property type="match status" value="1"/>
</dbReference>
<keyword evidence="4 14" id="KW-0812">Transmembrane</keyword>
<evidence type="ECO:0000256" key="1">
    <source>
        <dbReference type="ARBA" id="ARBA00004141"/>
    </source>
</evidence>
<feature type="transmembrane region" description="Helical" evidence="14">
    <location>
        <begin position="348"/>
        <end position="371"/>
    </location>
</feature>
<dbReference type="CDD" id="cd08760">
    <property type="entry name" value="Cyt_b561_FRRS1_like"/>
    <property type="match status" value="1"/>
</dbReference>
<evidence type="ECO:0000256" key="9">
    <source>
        <dbReference type="ARBA" id="ARBA00023136"/>
    </source>
</evidence>
<keyword evidence="9 11" id="KW-0472">Membrane</keyword>
<sequence>MASLSQLALVLGLSLWSLVLLASPAYSLTCKSQTFKNNKLYSYCLDLPTLSSYLHWTYDSSNSSVSVAFIAAPPDSSGWVSWALNPTGTGMLGAQALVAFKHSNGSMVVETYNINSYDIKQSKLSLDVWDTSAEYTDGAIRLFAKMKVPEKSETVNHVWQVGPITDNSPAKHEMQTANLNAKASLKLTGQTDTSTPSGTDSRTKRKNIHGILNAVSWGLMFPIGAIIARYMRTFQSADPAWFYLHVFCQVSAYAIGVAGWGTGIKLGSESKGVQYTGHRNIGIALFSLATLQLLKIFALFLRPKKEHKYRFYWNIYHHGLGYTILVLGILNVFKGLDILVPEKKWKSAYIIAIAALGVIAVLLEAITWIVVVRRKSSKSTKPYDGFNNGQGRQQPLAI</sequence>
<keyword evidence="5 12" id="KW-0479">Metal-binding</keyword>
<keyword evidence="8 14" id="KW-1133">Transmembrane helix</keyword>
<feature type="signal peptide" evidence="15">
    <location>
        <begin position="1"/>
        <end position="27"/>
    </location>
</feature>
<evidence type="ECO:0000256" key="5">
    <source>
        <dbReference type="ARBA" id="ARBA00022723"/>
    </source>
</evidence>
<dbReference type="Pfam" id="PF04526">
    <property type="entry name" value="DUF568"/>
    <property type="match status" value="1"/>
</dbReference>
<keyword evidence="3" id="KW-0349">Heme</keyword>
<feature type="compositionally biased region" description="Polar residues" evidence="13">
    <location>
        <begin position="387"/>
        <end position="398"/>
    </location>
</feature>
<feature type="binding site" description="axial binding residue" evidence="12">
    <location>
        <position position="209"/>
    </location>
    <ligand>
        <name>heme b</name>
        <dbReference type="ChEBI" id="CHEBI:60344"/>
        <label>1</label>
    </ligand>
    <ligandPart>
        <name>Fe</name>
        <dbReference type="ChEBI" id="CHEBI:18248"/>
    </ligandPart>
</feature>
<dbReference type="InterPro" id="IPR045265">
    <property type="entry name" value="AIR12_DOMON"/>
</dbReference>
<evidence type="ECO:0000256" key="13">
    <source>
        <dbReference type="SAM" id="MobiDB-lite"/>
    </source>
</evidence>
<name>A0A978URX5_ZIZJJ</name>
<feature type="chain" id="PRO_5036824390" description="Cytochrome b561 and DOMON domain-containing protein" evidence="15">
    <location>
        <begin position="28"/>
        <end position="398"/>
    </location>
</feature>
<comment type="subcellular location">
    <subcellularLocation>
        <location evidence="1">Membrane</location>
        <topology evidence="1">Multi-pass membrane protein</topology>
    </subcellularLocation>
</comment>
<dbReference type="EMBL" id="JAEACU010000009">
    <property type="protein sequence ID" value="KAH7517625.1"/>
    <property type="molecule type" value="Genomic_DNA"/>
</dbReference>
<keyword evidence="12" id="KW-0408">Iron</keyword>
<dbReference type="PIRSF" id="PIRSF037471">
    <property type="entry name" value="UCP037471"/>
    <property type="match status" value="1"/>
</dbReference>
<feature type="transmembrane region" description="Helical" evidence="14">
    <location>
        <begin position="281"/>
        <end position="301"/>
    </location>
</feature>
<evidence type="ECO:0000259" key="16">
    <source>
        <dbReference type="PROSITE" id="PS50836"/>
    </source>
</evidence>
<feature type="region of interest" description="Disordered" evidence="13">
    <location>
        <begin position="379"/>
        <end position="398"/>
    </location>
</feature>
<feature type="transmembrane region" description="Helical" evidence="14">
    <location>
        <begin position="313"/>
        <end position="333"/>
    </location>
</feature>
<evidence type="ECO:0000259" key="17">
    <source>
        <dbReference type="PROSITE" id="PS50939"/>
    </source>
</evidence>
<evidence type="ECO:0000256" key="2">
    <source>
        <dbReference type="ARBA" id="ARBA00022448"/>
    </source>
</evidence>
<dbReference type="Proteomes" id="UP000813462">
    <property type="component" value="Unassembled WGS sequence"/>
</dbReference>
<feature type="binding site" description="axial binding residue" evidence="12">
    <location>
        <position position="317"/>
    </location>
    <ligand>
        <name>heme b</name>
        <dbReference type="ChEBI" id="CHEBI:60344"/>
        <label>1</label>
    </ligand>
    <ligandPart>
        <name>Fe</name>
        <dbReference type="ChEBI" id="CHEBI:18248"/>
    </ligandPart>
</feature>
<evidence type="ECO:0000256" key="7">
    <source>
        <dbReference type="ARBA" id="ARBA00022982"/>
    </source>
</evidence>
<dbReference type="PANTHER" id="PTHR23130">
    <property type="entry name" value="CYTOCHROME B561 AND DOMON DOMAIN-CONTAINING PROTEIN"/>
    <property type="match status" value="1"/>
</dbReference>